<organism evidence="1 2">
    <name type="scientific">Limosilactobacillus reuteri</name>
    <name type="common">Lactobacillus reuteri</name>
    <dbReference type="NCBI Taxonomy" id="1598"/>
    <lineage>
        <taxon>Bacteria</taxon>
        <taxon>Bacillati</taxon>
        <taxon>Bacillota</taxon>
        <taxon>Bacilli</taxon>
        <taxon>Lactobacillales</taxon>
        <taxon>Lactobacillaceae</taxon>
        <taxon>Limosilactobacillus</taxon>
    </lineage>
</organism>
<dbReference type="Proteomes" id="UP000216122">
    <property type="component" value="Unassembled WGS sequence"/>
</dbReference>
<accession>A0A256VEW7</accession>
<dbReference type="EMBL" id="NGQC01000063">
    <property type="protein sequence ID" value="OYT02205.1"/>
    <property type="molecule type" value="Genomic_DNA"/>
</dbReference>
<comment type="caution">
    <text evidence="1">The sequence shown here is derived from an EMBL/GenBank/DDBJ whole genome shotgun (WGS) entry which is preliminary data.</text>
</comment>
<name>A0A256VEW7_LIMRT</name>
<evidence type="ECO:0000313" key="2">
    <source>
        <dbReference type="Proteomes" id="UP000216122"/>
    </source>
</evidence>
<evidence type="ECO:0000313" key="1">
    <source>
        <dbReference type="EMBL" id="OYT02205.1"/>
    </source>
</evidence>
<gene>
    <name evidence="1" type="ORF">CBG21_08860</name>
</gene>
<sequence length="66" mass="7994">MQEKNYDFIQKAALNPSIKKFIDNSVKKHTNFLILDSDLRLQTRIQLIRHGIEHMVKDEIRYYLMM</sequence>
<proteinExistence type="predicted"/>
<reference evidence="1 2" key="2">
    <citation type="submission" date="2017-09" db="EMBL/GenBank/DDBJ databases">
        <title>Tripartite evolution among Lactobacillus johnsonii, Lactobacillus taiwanensis, Lactobacillus reuteri and their rodent host.</title>
        <authorList>
            <person name="Wang T."/>
            <person name="Knowles S."/>
            <person name="Cheng C."/>
        </authorList>
    </citation>
    <scope>NUCLEOTIDE SEQUENCE [LARGE SCALE GENOMIC DNA]</scope>
    <source>
        <strain evidence="1 2">103v</strain>
    </source>
</reference>
<protein>
    <submittedName>
        <fullName evidence="1">Uncharacterized protein</fullName>
    </submittedName>
</protein>
<reference evidence="2" key="1">
    <citation type="submission" date="2017-05" db="EMBL/GenBank/DDBJ databases">
        <authorList>
            <person name="Lin X.B."/>
            <person name="Stothard P."/>
            <person name="Tasseva G."/>
            <person name="Walter J."/>
        </authorList>
    </citation>
    <scope>NUCLEOTIDE SEQUENCE [LARGE SCALE GENOMIC DNA]</scope>
    <source>
        <strain evidence="2">103v</strain>
    </source>
</reference>
<dbReference type="AlphaFoldDB" id="A0A256VEW7"/>